<evidence type="ECO:0000313" key="5">
    <source>
        <dbReference type="Proteomes" id="UP000812440"/>
    </source>
</evidence>
<organism evidence="4 5">
    <name type="scientific">Hymenochirus boettgeri</name>
    <name type="common">Congo dwarf clawed frog</name>
    <dbReference type="NCBI Taxonomy" id="247094"/>
    <lineage>
        <taxon>Eukaryota</taxon>
        <taxon>Metazoa</taxon>
        <taxon>Chordata</taxon>
        <taxon>Craniata</taxon>
        <taxon>Vertebrata</taxon>
        <taxon>Euteleostomi</taxon>
        <taxon>Amphibia</taxon>
        <taxon>Batrachia</taxon>
        <taxon>Anura</taxon>
        <taxon>Pipoidea</taxon>
        <taxon>Pipidae</taxon>
        <taxon>Pipinae</taxon>
        <taxon>Hymenochirus</taxon>
    </lineage>
</organism>
<dbReference type="InterPro" id="IPR052845">
    <property type="entry name" value="Axonemal_dynein_LC_domain"/>
</dbReference>
<evidence type="ECO:0008006" key="6">
    <source>
        <dbReference type="Google" id="ProtNLM"/>
    </source>
</evidence>
<dbReference type="AlphaFoldDB" id="A0A8T2IZ76"/>
<dbReference type="InterPro" id="IPR019347">
    <property type="entry name" value="Axonemal_dynein_light_chain"/>
</dbReference>
<evidence type="ECO:0000313" key="4">
    <source>
        <dbReference type="EMBL" id="KAG8436787.1"/>
    </source>
</evidence>
<evidence type="ECO:0000256" key="3">
    <source>
        <dbReference type="SAM" id="MobiDB-lite"/>
    </source>
</evidence>
<evidence type="ECO:0000256" key="1">
    <source>
        <dbReference type="ARBA" id="ARBA00023054"/>
    </source>
</evidence>
<keyword evidence="1 2" id="KW-0175">Coiled coil</keyword>
<dbReference type="Pfam" id="PF10211">
    <property type="entry name" value="Ax_dynein_light"/>
    <property type="match status" value="1"/>
</dbReference>
<sequence length="977" mass="111774">MSVTRVPSPPAAPRPSGRRQLGSRSVVPLSEAGADKCGALEPSKPLAMSQHPDHIPDEILQILTSASNAPGRCDLAPPKKTKDPKACLRSTDNIWHHQLRRGKFKHLIEQPVCLKGAGRDISFLCDFVLSEKNPKSLQPISGNKSADKAIQESLVPEEFYIVKNKGVLGLEYYEDKYTTLLKDDEKKLRLFPSMKPSGRLEVLQLIKVMDNMLKDAGVDGEDIKLDGPTPIHNLLELLKMEQNIYNIVFHEVIRQVSVECVERGELLAKLRQRYAMLLDKIPREVLSLYNELLAQRALDRCLTHEIIHFGNSIGEMTNELNQVKEHDLRVSREAKQAHAELARALHEAKKNANLLDEYRDLYELQRSRLEKHLVHLTEERDLWGSATYRIAKKVIEENQLHLARKLYLCEKSWTKVIRHFIVLLASTNAKDLLQIQKITETWRGYIARFDQELQRNEESSREKLRLIQNDLDKWLQHFQEKILVGGSSLEVHRDVISLILQDLRRWDKMLNEELLQFEGAQLLSYEDSLKTALDIQNQWVDLGEKVLRRHKSSDGNLSSEEQALSVLKSKIQELCQWYRKRIEGENGVADALLSFVSSLKDWSSHITALESTRHGIRESDWSDFCQHINEWKNLTNKMLSFIGCHELSEEINSDDSEIMSLDNVFKKLQHWVLAMTNGTERDDLQLTSEVNTLHTALVLLMVNALLHLAPDHPSDVSKGSLELSFQEAEFTQATVEEMKQDVLTLSQKLFHFSCFVIGCCQEMVEDISIQKASILDEDPDHELKELDTIKNLCNDWIETSHLLLAEITKHSDVRMPSLPLESRSLENSTEDRRETSPEGDTAEREVRIIWHDGNIHVKPLSGEEIPVSPEGVLIANRPETPKSTQAFEFLKSMEYLQNRLLQTELRAQKAEERSEALDEQLKEALLKIQQLKISHELCESSNLTNVETTTNIETTEGQPSISLHSKKKRPKSVKSKS</sequence>
<dbReference type="PANTHER" id="PTHR23052:SF1">
    <property type="entry name" value="AXONEMAL DYNEIN LIGHT CHAIN DOMAIN-CONTAINING PROTEIN 1"/>
    <property type="match status" value="1"/>
</dbReference>
<dbReference type="GO" id="GO:0005737">
    <property type="term" value="C:cytoplasm"/>
    <property type="evidence" value="ECO:0007669"/>
    <property type="project" value="UniProtKB-ARBA"/>
</dbReference>
<gene>
    <name evidence="4" type="ORF">GDO86_007751</name>
</gene>
<proteinExistence type="predicted"/>
<feature type="compositionally biased region" description="Basic residues" evidence="3">
    <location>
        <begin position="964"/>
        <end position="977"/>
    </location>
</feature>
<feature type="region of interest" description="Disordered" evidence="3">
    <location>
        <begin position="818"/>
        <end position="842"/>
    </location>
</feature>
<dbReference type="PANTHER" id="PTHR23052">
    <property type="entry name" value="AXONEMAL DYNEIN LIGHT CHAIN DOMAIN-CONTAINING PROTEIN 1"/>
    <property type="match status" value="1"/>
</dbReference>
<feature type="region of interest" description="Disordered" evidence="3">
    <location>
        <begin position="952"/>
        <end position="977"/>
    </location>
</feature>
<protein>
    <recommendedName>
        <fullName evidence="6">Axonemal dynein light chain domain containing 1</fullName>
    </recommendedName>
</protein>
<keyword evidence="5" id="KW-1185">Reference proteome</keyword>
<feature type="region of interest" description="Disordered" evidence="3">
    <location>
        <begin position="1"/>
        <end position="51"/>
    </location>
</feature>
<feature type="compositionally biased region" description="Basic and acidic residues" evidence="3">
    <location>
        <begin position="829"/>
        <end position="842"/>
    </location>
</feature>
<feature type="coiled-coil region" evidence="2">
    <location>
        <begin position="331"/>
        <end position="379"/>
    </location>
</feature>
<dbReference type="EMBL" id="JAACNH010000007">
    <property type="protein sequence ID" value="KAG8436787.1"/>
    <property type="molecule type" value="Genomic_DNA"/>
</dbReference>
<dbReference type="Proteomes" id="UP000812440">
    <property type="component" value="Chromosome 4"/>
</dbReference>
<accession>A0A8T2IZ76</accession>
<comment type="caution">
    <text evidence="4">The sequence shown here is derived from an EMBL/GenBank/DDBJ whole genome shotgun (WGS) entry which is preliminary data.</text>
</comment>
<feature type="coiled-coil region" evidence="2">
    <location>
        <begin position="893"/>
        <end position="934"/>
    </location>
</feature>
<evidence type="ECO:0000256" key="2">
    <source>
        <dbReference type="SAM" id="Coils"/>
    </source>
</evidence>
<reference evidence="4" key="1">
    <citation type="thesis" date="2020" institute="ProQuest LLC" country="789 East Eisenhower Parkway, Ann Arbor, MI, USA">
        <title>Comparative Genomics and Chromosome Evolution.</title>
        <authorList>
            <person name="Mudd A.B."/>
        </authorList>
    </citation>
    <scope>NUCLEOTIDE SEQUENCE</scope>
    <source>
        <strain evidence="4">Female2</strain>
        <tissue evidence="4">Blood</tissue>
    </source>
</reference>
<name>A0A8T2IZ76_9PIPI</name>
<dbReference type="OrthoDB" id="1927454at2759"/>